<evidence type="ECO:0000313" key="5">
    <source>
        <dbReference type="EMBL" id="KAK9858865.1"/>
    </source>
</evidence>
<evidence type="ECO:0000256" key="1">
    <source>
        <dbReference type="ARBA" id="ARBA00004323"/>
    </source>
</evidence>
<comment type="subcellular location">
    <subcellularLocation>
        <location evidence="1">Golgi apparatus membrane</location>
        <topology evidence="1">Single-pass type II membrane protein</topology>
    </subcellularLocation>
</comment>
<evidence type="ECO:0000256" key="2">
    <source>
        <dbReference type="ARBA" id="ARBA00010271"/>
    </source>
</evidence>
<dbReference type="AlphaFoldDB" id="A0AAW1STB8"/>
<sequence>MPEDTQNPPTSAQTLTPLIDLMVDLSAQDRNSIVGLLSQSYCLATVAGVRPSALLTSVPVRWMVWLGIHVRNVLSRRALHNAKGMGSAGVASANAILAIGATTAPTCSLIIHSFPATSQHTPLRPRVYVYDLPPIYNSRMLEYRSSKGVCTYRNFEQDNSTSWPTWQYRAEPLLHEMLLQSQHRTLDPDEADFFYVPVYTSCFMWPIYGWADAPWFGPSGHTDDVGPGACLTIGIEYQVKNTSSGDLTYQIVHKPMHHVAREERWLSTRCENRVGVQGQG</sequence>
<dbReference type="Proteomes" id="UP001485043">
    <property type="component" value="Unassembled WGS sequence"/>
</dbReference>
<keyword evidence="6" id="KW-1185">Reference proteome</keyword>
<dbReference type="GO" id="GO:0016757">
    <property type="term" value="F:glycosyltransferase activity"/>
    <property type="evidence" value="ECO:0007669"/>
    <property type="project" value="InterPro"/>
</dbReference>
<dbReference type="InterPro" id="IPR004263">
    <property type="entry name" value="Exostosin"/>
</dbReference>
<gene>
    <name evidence="5" type="ORF">WJX84_008379</name>
</gene>
<dbReference type="InterPro" id="IPR040911">
    <property type="entry name" value="Exostosin_GT47"/>
</dbReference>
<reference evidence="5 6" key="1">
    <citation type="journal article" date="2024" name="Nat. Commun.">
        <title>Phylogenomics reveals the evolutionary origins of lichenization in chlorophyte algae.</title>
        <authorList>
            <person name="Puginier C."/>
            <person name="Libourel C."/>
            <person name="Otte J."/>
            <person name="Skaloud P."/>
            <person name="Haon M."/>
            <person name="Grisel S."/>
            <person name="Petersen M."/>
            <person name="Berrin J.G."/>
            <person name="Delaux P.M."/>
            <person name="Dal Grande F."/>
            <person name="Keller J."/>
        </authorList>
    </citation>
    <scope>NUCLEOTIDE SEQUENCE [LARGE SCALE GENOMIC DNA]</scope>
    <source>
        <strain evidence="5 6">SAG 2523</strain>
    </source>
</reference>
<dbReference type="EMBL" id="JALJOV010000902">
    <property type="protein sequence ID" value="KAK9858865.1"/>
    <property type="molecule type" value="Genomic_DNA"/>
</dbReference>
<feature type="domain" description="Exostosin GT47" evidence="4">
    <location>
        <begin position="125"/>
        <end position="204"/>
    </location>
</feature>
<dbReference type="PANTHER" id="PTHR11062">
    <property type="entry name" value="EXOSTOSIN HEPARAN SULFATE GLYCOSYLTRANSFERASE -RELATED"/>
    <property type="match status" value="1"/>
</dbReference>
<protein>
    <recommendedName>
        <fullName evidence="4">Exostosin GT47 domain-containing protein</fullName>
    </recommendedName>
</protein>
<comment type="caution">
    <text evidence="5">The sequence shown here is derived from an EMBL/GenBank/DDBJ whole genome shotgun (WGS) entry which is preliminary data.</text>
</comment>
<evidence type="ECO:0000313" key="6">
    <source>
        <dbReference type="Proteomes" id="UP001485043"/>
    </source>
</evidence>
<dbReference type="Pfam" id="PF03016">
    <property type="entry name" value="Exostosin_GT47"/>
    <property type="match status" value="1"/>
</dbReference>
<name>A0AAW1STB8_9CHLO</name>
<keyword evidence="3" id="KW-0333">Golgi apparatus</keyword>
<organism evidence="5 6">
    <name type="scientific">Apatococcus fuscideae</name>
    <dbReference type="NCBI Taxonomy" id="2026836"/>
    <lineage>
        <taxon>Eukaryota</taxon>
        <taxon>Viridiplantae</taxon>
        <taxon>Chlorophyta</taxon>
        <taxon>core chlorophytes</taxon>
        <taxon>Trebouxiophyceae</taxon>
        <taxon>Chlorellales</taxon>
        <taxon>Chlorellaceae</taxon>
        <taxon>Apatococcus</taxon>
    </lineage>
</organism>
<comment type="similarity">
    <text evidence="2">Belongs to the glycosyltransferase 47 family.</text>
</comment>
<evidence type="ECO:0000256" key="3">
    <source>
        <dbReference type="ARBA" id="ARBA00023034"/>
    </source>
</evidence>
<evidence type="ECO:0000259" key="4">
    <source>
        <dbReference type="Pfam" id="PF03016"/>
    </source>
</evidence>
<dbReference type="PANTHER" id="PTHR11062:SF268">
    <property type="entry name" value="FAMILY PROTEIN, PUTATIVE, EXPRESSED-RELATED"/>
    <property type="match status" value="1"/>
</dbReference>
<proteinExistence type="inferred from homology"/>
<dbReference type="GO" id="GO:0000139">
    <property type="term" value="C:Golgi membrane"/>
    <property type="evidence" value="ECO:0007669"/>
    <property type="project" value="UniProtKB-SubCell"/>
</dbReference>
<accession>A0AAW1STB8</accession>